<dbReference type="Proteomes" id="UP000076154">
    <property type="component" value="Unassembled WGS sequence"/>
</dbReference>
<proteinExistence type="predicted"/>
<dbReference type="AlphaFoldDB" id="A0A369JAF7"/>
<evidence type="ECO:0000313" key="1">
    <source>
        <dbReference type="EMBL" id="RDB19079.1"/>
    </source>
</evidence>
<sequence>MQPSTGLPQELLDKIIDGLHDEPDALKPCALASRLLLERSQSHLFFTIRIHYPKASSRLLEVLKNNRRICQYIRELIVRKDESGLHDPDLIHVIRMLASLESLAIHGDDIKWNRLFSKEMTDTLVHLVRQPSVTTLRISNGHLVPFDFLAVHKHLSSLQLRSSILAFSRMQVPLVSEMTTDSWN</sequence>
<comment type="caution">
    <text evidence="1">The sequence shown here is derived from an EMBL/GenBank/DDBJ whole genome shotgun (WGS) entry which is preliminary data.</text>
</comment>
<dbReference type="OrthoDB" id="2991006at2759"/>
<evidence type="ECO:0008006" key="3">
    <source>
        <dbReference type="Google" id="ProtNLM"/>
    </source>
</evidence>
<keyword evidence="2" id="KW-1185">Reference proteome</keyword>
<organism evidence="1 2">
    <name type="scientific">Hypsizygus marmoreus</name>
    <name type="common">White beech mushroom</name>
    <name type="synonym">Agaricus marmoreus</name>
    <dbReference type="NCBI Taxonomy" id="39966"/>
    <lineage>
        <taxon>Eukaryota</taxon>
        <taxon>Fungi</taxon>
        <taxon>Dikarya</taxon>
        <taxon>Basidiomycota</taxon>
        <taxon>Agaricomycotina</taxon>
        <taxon>Agaricomycetes</taxon>
        <taxon>Agaricomycetidae</taxon>
        <taxon>Agaricales</taxon>
        <taxon>Tricholomatineae</taxon>
        <taxon>Lyophyllaceae</taxon>
        <taxon>Hypsizygus</taxon>
    </lineage>
</organism>
<protein>
    <recommendedName>
        <fullName evidence="3">F-box domain-containing protein</fullName>
    </recommendedName>
</protein>
<dbReference type="InParanoid" id="A0A369JAF7"/>
<reference evidence="1" key="1">
    <citation type="submission" date="2018-04" db="EMBL/GenBank/DDBJ databases">
        <title>Whole genome sequencing of Hypsizygus marmoreus.</title>
        <authorList>
            <person name="Choi I.-G."/>
            <person name="Min B."/>
            <person name="Kim J.-G."/>
            <person name="Kim S."/>
            <person name="Oh Y.-L."/>
            <person name="Kong W.-S."/>
            <person name="Park H."/>
            <person name="Jeong J."/>
            <person name="Song E.-S."/>
        </authorList>
    </citation>
    <scope>NUCLEOTIDE SEQUENCE [LARGE SCALE GENOMIC DNA]</scope>
    <source>
        <strain evidence="1">51987-8</strain>
    </source>
</reference>
<dbReference type="EMBL" id="LUEZ02000085">
    <property type="protein sequence ID" value="RDB19079.1"/>
    <property type="molecule type" value="Genomic_DNA"/>
</dbReference>
<name>A0A369JAF7_HYPMA</name>
<accession>A0A369JAF7</accession>
<evidence type="ECO:0000313" key="2">
    <source>
        <dbReference type="Proteomes" id="UP000076154"/>
    </source>
</evidence>
<gene>
    <name evidence="1" type="ORF">Hypma_014399</name>
</gene>